<organism evidence="4 5">
    <name type="scientific">Aureimonas altamirensis</name>
    <dbReference type="NCBI Taxonomy" id="370622"/>
    <lineage>
        <taxon>Bacteria</taxon>
        <taxon>Pseudomonadati</taxon>
        <taxon>Pseudomonadota</taxon>
        <taxon>Alphaproteobacteria</taxon>
        <taxon>Hyphomicrobiales</taxon>
        <taxon>Aurantimonadaceae</taxon>
        <taxon>Aureimonas</taxon>
    </lineage>
</organism>
<dbReference type="AlphaFoldDB" id="A0A0B1Q6J5"/>
<keyword evidence="2" id="KW-1015">Disulfide bond</keyword>
<dbReference type="GO" id="GO:0006508">
    <property type="term" value="P:proteolysis"/>
    <property type="evidence" value="ECO:0007669"/>
    <property type="project" value="InterPro"/>
</dbReference>
<dbReference type="Pfam" id="PF14295">
    <property type="entry name" value="PAN_4"/>
    <property type="match status" value="1"/>
</dbReference>
<dbReference type="SMART" id="SM00223">
    <property type="entry name" value="APPLE"/>
    <property type="match status" value="1"/>
</dbReference>
<comment type="caution">
    <text evidence="4">The sequence shown here is derived from an EMBL/GenBank/DDBJ whole genome shotgun (WGS) entry which is preliminary data.</text>
</comment>
<evidence type="ECO:0000313" key="4">
    <source>
        <dbReference type="EMBL" id="KHJ56468.1"/>
    </source>
</evidence>
<dbReference type="CDD" id="cd01100">
    <property type="entry name" value="APPLE_Factor_XI_like"/>
    <property type="match status" value="1"/>
</dbReference>
<dbReference type="InterPro" id="IPR000177">
    <property type="entry name" value="Apple"/>
</dbReference>
<dbReference type="InterPro" id="IPR003609">
    <property type="entry name" value="Pan_app"/>
</dbReference>
<feature type="domain" description="Apple" evidence="3">
    <location>
        <begin position="8"/>
        <end position="79"/>
    </location>
</feature>
<sequence length="90" mass="9730">MGIIDPKTGIFENVDLPGGDLSRRAHDAASTPQQCRLACVANQQCIAFTFVRRKGECWLKGSVGQPRYMDGMVSGAKSLQAFEATVIALE</sequence>
<evidence type="ECO:0000313" key="5">
    <source>
        <dbReference type="Proteomes" id="UP000030826"/>
    </source>
</evidence>
<accession>A0A0B1Q6J5</accession>
<keyword evidence="1" id="KW-0677">Repeat</keyword>
<dbReference type="GO" id="GO:0005576">
    <property type="term" value="C:extracellular region"/>
    <property type="evidence" value="ECO:0007669"/>
    <property type="project" value="InterPro"/>
</dbReference>
<gene>
    <name evidence="4" type="ORF">LA66_01625</name>
</gene>
<dbReference type="Gene3D" id="3.50.4.10">
    <property type="entry name" value="Hepatocyte Growth Factor"/>
    <property type="match status" value="1"/>
</dbReference>
<evidence type="ECO:0000256" key="1">
    <source>
        <dbReference type="ARBA" id="ARBA00022737"/>
    </source>
</evidence>
<reference evidence="4 5" key="1">
    <citation type="submission" date="2014-09" db="EMBL/GenBank/DDBJ databases">
        <title>Isolation and characterization of Aurantimonas altamirensis ON-56566 from clinical sample following a dog bite.</title>
        <authorList>
            <person name="Eshaghi A."/>
            <person name="Li A."/>
            <person name="Shahinas D."/>
            <person name="Bahn P."/>
            <person name="Kus J.V."/>
            <person name="Patel S.N."/>
        </authorList>
    </citation>
    <scope>NUCLEOTIDE SEQUENCE [LARGE SCALE GENOMIC DNA]</scope>
    <source>
        <strain evidence="4 5">ON-56566</strain>
    </source>
</reference>
<dbReference type="SUPFAM" id="SSF57414">
    <property type="entry name" value="Hairpin loop containing domain-like"/>
    <property type="match status" value="1"/>
</dbReference>
<proteinExistence type="predicted"/>
<evidence type="ECO:0000259" key="3">
    <source>
        <dbReference type="SMART" id="SM00223"/>
    </source>
</evidence>
<evidence type="ECO:0000256" key="2">
    <source>
        <dbReference type="ARBA" id="ARBA00023157"/>
    </source>
</evidence>
<name>A0A0B1Q6J5_9HYPH</name>
<protein>
    <recommendedName>
        <fullName evidence="3">Apple domain-containing protein</fullName>
    </recommendedName>
</protein>
<dbReference type="Proteomes" id="UP000030826">
    <property type="component" value="Unassembled WGS sequence"/>
</dbReference>
<dbReference type="EMBL" id="JRFJ01000001">
    <property type="protein sequence ID" value="KHJ56468.1"/>
    <property type="molecule type" value="Genomic_DNA"/>
</dbReference>